<dbReference type="OrthoDB" id="146345at2"/>
<feature type="transmembrane region" description="Helical" evidence="6">
    <location>
        <begin position="78"/>
        <end position="95"/>
    </location>
</feature>
<dbReference type="PANTHER" id="PTHR11360:SF284">
    <property type="entry name" value="EG:103B4.3 PROTEIN-RELATED"/>
    <property type="match status" value="1"/>
</dbReference>
<sequence>MTVRRLHPAWYVAAIAFIALVGAAGFRATPSVMLRPLNEEFGWSLGTISAAVSVNLLLYGLTAPFAAALMEKFGMRRVIAGALLLVSAGSGLTVFMQQSWQLILCWGVLVGLGTGSMALGFVAIVANRWFVARRGLITGVLTAGGAAGQLVFLPVLARLTDSQGWRVAALTVAAAALIVVPLVWWRLRDRPADLGVTAYGAGPDDVASLPVVAPGSAARNALRALKDAAKTRPFWLLAGGFAICGATTNGLVGTHFIPAAHDHGMTETTAASLLALVGLFDIAGTIASGWLTDRVDSRWLLGGYYALRGLSLLVLPSLFAATAHPSMVIFILFYGLDWVATVPPTVALCREYFGASGAVVFGWVFASHQFGAAIAATAAGLVRDQLGNYDAAWYGAGALALAASLLSLMLLMGKRRKDIGPAGPGIGLAFPPSHGQEAATGMTDLHR</sequence>
<dbReference type="EMBL" id="CP006272">
    <property type="protein sequence ID" value="AGZ39490.1"/>
    <property type="molecule type" value="Genomic_DNA"/>
</dbReference>
<evidence type="ECO:0000313" key="8">
    <source>
        <dbReference type="EMBL" id="AGZ39490.1"/>
    </source>
</evidence>
<evidence type="ECO:0000313" key="9">
    <source>
        <dbReference type="Proteomes" id="UP000017746"/>
    </source>
</evidence>
<evidence type="ECO:0000256" key="6">
    <source>
        <dbReference type="SAM" id="Phobius"/>
    </source>
</evidence>
<feature type="transmembrane region" description="Helical" evidence="6">
    <location>
        <begin position="391"/>
        <end position="411"/>
    </location>
</feature>
<evidence type="ECO:0000256" key="1">
    <source>
        <dbReference type="ARBA" id="ARBA00004651"/>
    </source>
</evidence>
<dbReference type="KEGG" id="afs:AFR_06005"/>
<evidence type="ECO:0000256" key="3">
    <source>
        <dbReference type="ARBA" id="ARBA00022989"/>
    </source>
</evidence>
<dbReference type="Pfam" id="PF07690">
    <property type="entry name" value="MFS_1"/>
    <property type="match status" value="2"/>
</dbReference>
<dbReference type="PANTHER" id="PTHR11360">
    <property type="entry name" value="MONOCARBOXYLATE TRANSPORTER"/>
    <property type="match status" value="1"/>
</dbReference>
<dbReference type="InterPro" id="IPR011701">
    <property type="entry name" value="MFS"/>
</dbReference>
<dbReference type="AlphaFoldDB" id="U5VUS7"/>
<dbReference type="Proteomes" id="UP000017746">
    <property type="component" value="Chromosome"/>
</dbReference>
<dbReference type="SUPFAM" id="SSF103473">
    <property type="entry name" value="MFS general substrate transporter"/>
    <property type="match status" value="1"/>
</dbReference>
<comment type="subcellular location">
    <subcellularLocation>
        <location evidence="1">Cell membrane</location>
        <topology evidence="1">Multi-pass membrane protein</topology>
    </subcellularLocation>
</comment>
<dbReference type="GO" id="GO:0005886">
    <property type="term" value="C:plasma membrane"/>
    <property type="evidence" value="ECO:0007669"/>
    <property type="project" value="UniProtKB-SubCell"/>
</dbReference>
<reference evidence="8 9" key="1">
    <citation type="journal article" date="2014" name="J. Biotechnol.">
        <title>Complete genome sequence of the actinobacterium Actinoplanes friuliensis HAG 010964, producer of the lipopeptide antibiotic friulimycin.</title>
        <authorList>
            <person name="Ruckert C."/>
            <person name="Szczepanowski R."/>
            <person name="Albersmeier A."/>
            <person name="Goesmann A."/>
            <person name="Fischer N."/>
            <person name="Steinkamper A."/>
            <person name="Puhler A."/>
            <person name="Biener R."/>
            <person name="Schwartz D."/>
            <person name="Kalinowski J."/>
        </authorList>
    </citation>
    <scope>NUCLEOTIDE SEQUENCE [LARGE SCALE GENOMIC DNA]</scope>
    <source>
        <strain evidence="8 9">DSM 7358</strain>
    </source>
</reference>
<feature type="transmembrane region" description="Helical" evidence="6">
    <location>
        <begin position="234"/>
        <end position="257"/>
    </location>
</feature>
<dbReference type="InterPro" id="IPR050327">
    <property type="entry name" value="Proton-linked_MCT"/>
</dbReference>
<dbReference type="InterPro" id="IPR036259">
    <property type="entry name" value="MFS_trans_sf"/>
</dbReference>
<dbReference type="CDD" id="cd17355">
    <property type="entry name" value="MFS_YcxA_like"/>
    <property type="match status" value="1"/>
</dbReference>
<dbReference type="PATRIC" id="fig|1246995.3.peg.1220"/>
<keyword evidence="2 6" id="KW-0812">Transmembrane</keyword>
<feature type="transmembrane region" description="Helical" evidence="6">
    <location>
        <begin position="101"/>
        <end position="124"/>
    </location>
</feature>
<feature type="domain" description="Major facilitator superfamily (MFS) profile" evidence="7">
    <location>
        <begin position="11"/>
        <end position="415"/>
    </location>
</feature>
<dbReference type="PROSITE" id="PS50850">
    <property type="entry name" value="MFS"/>
    <property type="match status" value="1"/>
</dbReference>
<dbReference type="InterPro" id="IPR020846">
    <property type="entry name" value="MFS_dom"/>
</dbReference>
<feature type="transmembrane region" description="Helical" evidence="6">
    <location>
        <begin position="163"/>
        <end position="185"/>
    </location>
</feature>
<dbReference type="HOGENOM" id="CLU_001265_59_9_11"/>
<feature type="transmembrane region" description="Helical" evidence="6">
    <location>
        <begin position="136"/>
        <end position="157"/>
    </location>
</feature>
<organism evidence="8 9">
    <name type="scientific">Actinoplanes friuliensis DSM 7358</name>
    <dbReference type="NCBI Taxonomy" id="1246995"/>
    <lineage>
        <taxon>Bacteria</taxon>
        <taxon>Bacillati</taxon>
        <taxon>Actinomycetota</taxon>
        <taxon>Actinomycetes</taxon>
        <taxon>Micromonosporales</taxon>
        <taxon>Micromonosporaceae</taxon>
        <taxon>Actinoplanes</taxon>
    </lineage>
</organism>
<evidence type="ECO:0000259" key="7">
    <source>
        <dbReference type="PROSITE" id="PS50850"/>
    </source>
</evidence>
<evidence type="ECO:0000256" key="5">
    <source>
        <dbReference type="SAM" id="MobiDB-lite"/>
    </source>
</evidence>
<protein>
    <submittedName>
        <fullName evidence="8">Putative MFS transporter</fullName>
    </submittedName>
</protein>
<feature type="region of interest" description="Disordered" evidence="5">
    <location>
        <begin position="427"/>
        <end position="447"/>
    </location>
</feature>
<dbReference type="STRING" id="1246995.AFR_06005"/>
<dbReference type="GO" id="GO:0022857">
    <property type="term" value="F:transmembrane transporter activity"/>
    <property type="evidence" value="ECO:0007669"/>
    <property type="project" value="InterPro"/>
</dbReference>
<keyword evidence="4 6" id="KW-0472">Membrane</keyword>
<evidence type="ECO:0000256" key="4">
    <source>
        <dbReference type="ARBA" id="ARBA00023136"/>
    </source>
</evidence>
<feature type="transmembrane region" description="Helical" evidence="6">
    <location>
        <begin position="41"/>
        <end position="66"/>
    </location>
</feature>
<feature type="transmembrane region" description="Helical" evidence="6">
    <location>
        <begin position="9"/>
        <end position="29"/>
    </location>
</feature>
<dbReference type="eggNOG" id="COG2271">
    <property type="taxonomic scope" value="Bacteria"/>
</dbReference>
<proteinExistence type="predicted"/>
<feature type="transmembrane region" description="Helical" evidence="6">
    <location>
        <begin position="269"/>
        <end position="291"/>
    </location>
</feature>
<evidence type="ECO:0000256" key="2">
    <source>
        <dbReference type="ARBA" id="ARBA00022692"/>
    </source>
</evidence>
<accession>U5VUS7</accession>
<name>U5VUS7_9ACTN</name>
<keyword evidence="9" id="KW-1185">Reference proteome</keyword>
<keyword evidence="3 6" id="KW-1133">Transmembrane helix</keyword>
<gene>
    <name evidence="8" type="ORF">AFR_06005</name>
</gene>
<dbReference type="Gene3D" id="1.20.1250.20">
    <property type="entry name" value="MFS general substrate transporter like domains"/>
    <property type="match status" value="2"/>
</dbReference>